<comment type="caution">
    <text evidence="4">The sequence shown here is derived from an EMBL/GenBank/DDBJ whole genome shotgun (WGS) entry which is preliminary data.</text>
</comment>
<accession>A0ABU0YSF0</accession>
<dbReference type="InterPro" id="IPR036263">
    <property type="entry name" value="Chorismate_II_sf"/>
</dbReference>
<dbReference type="EMBL" id="JAUYVI010000006">
    <property type="protein sequence ID" value="MDQ7249926.1"/>
    <property type="molecule type" value="Genomic_DNA"/>
</dbReference>
<dbReference type="Pfam" id="PF01817">
    <property type="entry name" value="CM_2"/>
    <property type="match status" value="1"/>
</dbReference>
<sequence>MSADSEFPRPRCADMAEVRAAIDAIDKRLVALIAERLHYIDEAARIKPRRDLVRDEPRIADVLAKTRAESLRLGCDPAVVEAAYRALVEASITHEYVAFDSERSKT</sequence>
<name>A0ABU0YSF0_9PROT</name>
<proteinExistence type="predicted"/>
<gene>
    <name evidence="4" type="ORF">Q8A70_19710</name>
</gene>
<dbReference type="PANTHER" id="PTHR38041">
    <property type="entry name" value="CHORISMATE MUTASE"/>
    <property type="match status" value="1"/>
</dbReference>
<feature type="domain" description="Chorismate mutase" evidence="3">
    <location>
        <begin position="9"/>
        <end position="99"/>
    </location>
</feature>
<dbReference type="PROSITE" id="PS51168">
    <property type="entry name" value="CHORISMATE_MUT_2"/>
    <property type="match status" value="1"/>
</dbReference>
<keyword evidence="5" id="KW-1185">Reference proteome</keyword>
<reference evidence="5" key="1">
    <citation type="submission" date="2023-08" db="EMBL/GenBank/DDBJ databases">
        <title>Rhodospirillaceae gen. nov., a novel taxon isolated from the Yangtze River Yuezi River estuary sludge.</title>
        <authorList>
            <person name="Ruan L."/>
        </authorList>
    </citation>
    <scope>NUCLEOTIDE SEQUENCE [LARGE SCALE GENOMIC DNA]</scope>
    <source>
        <strain evidence="5">R-7</strain>
    </source>
</reference>
<evidence type="ECO:0000313" key="5">
    <source>
        <dbReference type="Proteomes" id="UP001230156"/>
    </source>
</evidence>
<evidence type="ECO:0000259" key="3">
    <source>
        <dbReference type="PROSITE" id="PS51168"/>
    </source>
</evidence>
<evidence type="ECO:0000313" key="4">
    <source>
        <dbReference type="EMBL" id="MDQ7249926.1"/>
    </source>
</evidence>
<dbReference type="InterPro" id="IPR051331">
    <property type="entry name" value="Chorismate_mutase-related"/>
</dbReference>
<dbReference type="PANTHER" id="PTHR38041:SF1">
    <property type="entry name" value="CHORISMATE MUTASE"/>
    <property type="match status" value="1"/>
</dbReference>
<dbReference type="InterPro" id="IPR002701">
    <property type="entry name" value="CM_II_prokaryot"/>
</dbReference>
<dbReference type="SMART" id="SM00830">
    <property type="entry name" value="CM_2"/>
    <property type="match status" value="1"/>
</dbReference>
<dbReference type="Gene3D" id="1.20.59.10">
    <property type="entry name" value="Chorismate mutase"/>
    <property type="match status" value="1"/>
</dbReference>
<protein>
    <recommendedName>
        <fullName evidence="1">chorismate mutase</fullName>
        <ecNumber evidence="1">5.4.99.5</ecNumber>
    </recommendedName>
</protein>
<dbReference type="Proteomes" id="UP001230156">
    <property type="component" value="Unassembled WGS sequence"/>
</dbReference>
<dbReference type="RefSeq" id="WP_379958503.1">
    <property type="nucleotide sequence ID" value="NZ_JAUYVI010000006.1"/>
</dbReference>
<dbReference type="InterPro" id="IPR036979">
    <property type="entry name" value="CM_dom_sf"/>
</dbReference>
<evidence type="ECO:0000256" key="2">
    <source>
        <dbReference type="ARBA" id="ARBA00023235"/>
    </source>
</evidence>
<dbReference type="EC" id="5.4.99.5" evidence="1"/>
<dbReference type="SUPFAM" id="SSF48600">
    <property type="entry name" value="Chorismate mutase II"/>
    <property type="match status" value="1"/>
</dbReference>
<keyword evidence="2" id="KW-0413">Isomerase</keyword>
<evidence type="ECO:0000256" key="1">
    <source>
        <dbReference type="ARBA" id="ARBA00012404"/>
    </source>
</evidence>
<organism evidence="4 5">
    <name type="scientific">Dongia sedimenti</name>
    <dbReference type="NCBI Taxonomy" id="3064282"/>
    <lineage>
        <taxon>Bacteria</taxon>
        <taxon>Pseudomonadati</taxon>
        <taxon>Pseudomonadota</taxon>
        <taxon>Alphaproteobacteria</taxon>
        <taxon>Rhodospirillales</taxon>
        <taxon>Dongiaceae</taxon>
        <taxon>Dongia</taxon>
    </lineage>
</organism>